<feature type="domain" description="DUF3320" evidence="1">
    <location>
        <begin position="1811"/>
        <end position="1860"/>
    </location>
</feature>
<evidence type="ECO:0000259" key="2">
    <source>
        <dbReference type="Pfam" id="PF13086"/>
    </source>
</evidence>
<feature type="domain" description="DNA2/NAM7 helicase helicase" evidence="2">
    <location>
        <begin position="676"/>
        <end position="739"/>
    </location>
</feature>
<evidence type="ECO:0000313" key="6">
    <source>
        <dbReference type="Proteomes" id="UP000233293"/>
    </source>
</evidence>
<proteinExistence type="predicted"/>
<dbReference type="Proteomes" id="UP000233293">
    <property type="component" value="Unassembled WGS sequence"/>
</dbReference>
<feature type="domain" description="DNA2/NAM7 helicase-like C-terminal" evidence="3">
    <location>
        <begin position="1390"/>
        <end position="1588"/>
    </location>
</feature>
<dbReference type="PANTHER" id="PTHR10887:SF495">
    <property type="entry name" value="HELICASE SENATAXIN ISOFORM X1-RELATED"/>
    <property type="match status" value="1"/>
</dbReference>
<dbReference type="InterPro" id="IPR021754">
    <property type="entry name" value="DUF3320"/>
</dbReference>
<dbReference type="Gene3D" id="3.40.960.10">
    <property type="entry name" value="VSR Endonuclease"/>
    <property type="match status" value="1"/>
</dbReference>
<dbReference type="InterPro" id="IPR025103">
    <property type="entry name" value="DUF4011"/>
</dbReference>
<protein>
    <submittedName>
        <fullName evidence="5">DNA helicase</fullName>
    </submittedName>
</protein>
<dbReference type="SUPFAM" id="SSF52980">
    <property type="entry name" value="Restriction endonuclease-like"/>
    <property type="match status" value="1"/>
</dbReference>
<gene>
    <name evidence="5" type="ORF">CWS72_26860</name>
</gene>
<keyword evidence="5" id="KW-0067">ATP-binding</keyword>
<dbReference type="InterPro" id="IPR041679">
    <property type="entry name" value="DNA2/NAM7-like_C"/>
</dbReference>
<keyword evidence="5" id="KW-0347">Helicase</keyword>
<feature type="domain" description="Restriction endonuclease type II-like" evidence="4">
    <location>
        <begin position="1637"/>
        <end position="1733"/>
    </location>
</feature>
<dbReference type="InterPro" id="IPR047187">
    <property type="entry name" value="SF1_C_Upf1"/>
</dbReference>
<evidence type="ECO:0000313" key="5">
    <source>
        <dbReference type="EMBL" id="PKU21419.1"/>
    </source>
</evidence>
<name>A0A2N3PLY6_9PROT</name>
<keyword evidence="5" id="KW-0378">Hydrolase</keyword>
<sequence length="1962" mass="215292">MDAAESILKMESATLAATFCPRVSYAFHQNSIPVLMELSVSNETDRPLEEIEVSLSSEPPFIGARIWRMARVGANQSYHVPDLDLTLDGGMLSKLTEAETARVTVVASRDGAEIGRLETDVRLLARDQWGGAGAVPELLAAFVRPNDPAVDRILRKAAQILRGNGKDPALEGYGQGTRRRAWELISAVWGAVCGLGIEYSLPPASFESHGQKVRPPERIADGGVATCLDLALLFASCLEQCHLNPVVVLMSGHAAVGCWLVPEQFSDATVDDASALRKRIKLGELVLFETTLATQRPAPTFGTAAERGTKHVSEAEESKFHFAVDVRRARLQRILPLAAAGTPAIPGKAVEQVLASEPAFEEAPDLGDVATAKPTAENREMGRLERWQRKLLDLSLRNALLNFRSVKRCVTFDAPHPDDIAARIAQGSVLKILARPQVMEGSDTRDASIHLGRWNEDAKAAMAADALARDELFVGLTEEEMSARLTELFRFARNELQEGGANTLYLAMGFLSWRRGEEDKPCRAPLLLVPVKLERRSARSGFRVSAHDDEPRFNLTLLEMLRQDFELTIPAVEGELPKDGDISDVAAIWRAVGEAVKDIKGWEVVEEVALSTFSFSKYLMWKDLVERTDLLKENPVVRHLLDSPQEQFPSDIPFPDPRELDETCEPIVTFCPLPADSSQLAAVVAAARGKDFVLHGPPGTGKSQTIANLIAQCLADGRSVLFVAEKTVALNVVHRRLKDVKLGEFCLELHSNKANKHEVLGQLRQAWEAKGDVDRNIWAERAAKLKRLRSDLNAFVERLHLIRRNGMTAYHAIGRVVAGGDVAELDLSWPSPDAHDAEAVGKLAEIADRLDIDAKELGTISGHPLAAIGREEWSPGWQAALTGAARRLIPACGRLSSVAIGFVKAAGLPEVVLDVRGRAGLAGLAEALPAAAGRDWGFVLRPDARQIAERLREGADGLAERNRHASRLSVSYALNTVRSIDFDFLEETLATAGSTWWPRSAWLRSRVRKDLASRIETAAKPKAKPAMAEDLALLRGIRDVEMRLSALEDLAAKTCGLWAGLGTSVQEVSLAVDFHSRISSALANLATNIESLTSLRTVAARLLGEANALLEAVGPVGVAAATYLAAEADFREALSDFLAQSADCDAMPDADATPDSLLAECRDIIASEAKLRAWCAWRKARGEAAAAGLLPLVEGIESGAVPTGTIREALEVNYCRWWIGAVVDGDDVLRSFVPAEHEHKISEFKALDDKFTEMTKDLIRARLCASIPDADNGSRGSDWGILRREIQRKRGHMPLRQLIGSLPEAFPCLAPCLLMSPLSIAQYLTPEAHFDLVVFDEASQIPVWDAIGAMARAKHVVVVGDPKQLPPTNFFARGEDESDDDTADDAAMESILDECVAANLPSLRLVWHYRSRHESLIAFSNHRYYGGGLVTFPSPTTEDRAVSFHHVAEGVYEKGGSRTNVPEARALVGHIVARLKDPKFVASKLSVGIVTFNSEQQRLIEDMLDAERRKNPAIERHFDENLVEEIFVKNLESVQGDERDVMYFSVTFGPGRDGAAMSMNFGPINKPGGERRLNVAVTRARHELRVFSSFRPEQMDLGRTRAIGARDLKHFLEFADRGPRALAEAVYGSVGEFESPFEESVAAVLAARGWRVDPQIGVSRFRVDLGVVDPHAPGRYLAGVECDGATYHRSATARDRDKLREQVLVGLGWKILRIWSTEWWTDPRGAAEKIHVRLMALAEASKEELTKPEHDAAEGELGFPEPVEPMESQGEPVMPRVVPADRPQPDVIAVSGTDIYVEADATEAVPYVNPDAFYEPAYTAMVEAMVRHVVEAEGPIRDEILAMRIARAHGFQRTGSRIQEHVAKLATRIFGTTKEDVGTFFWPEGMEPGQCATFRRATGEIRRSVDDVSMPELEAIARHVFETELPEDPLVAIARVLNLQRLRAVSRSRLERAWNAACSRLL</sequence>
<dbReference type="Pfam" id="PF13087">
    <property type="entry name" value="AAA_12"/>
    <property type="match status" value="1"/>
</dbReference>
<dbReference type="InterPro" id="IPR049468">
    <property type="entry name" value="Restrct_endonuc-II-like_dom"/>
</dbReference>
<dbReference type="FunFam" id="3.40.50.300:FF:002475">
    <property type="entry name" value="DNA helicase related protein"/>
    <property type="match status" value="1"/>
</dbReference>
<dbReference type="GO" id="GO:0004386">
    <property type="term" value="F:helicase activity"/>
    <property type="evidence" value="ECO:0007669"/>
    <property type="project" value="UniProtKB-KW"/>
</dbReference>
<keyword evidence="6" id="KW-1185">Reference proteome</keyword>
<dbReference type="InterPro" id="IPR045055">
    <property type="entry name" value="DNA2/NAM7-like"/>
</dbReference>
<dbReference type="RefSeq" id="WP_101253745.1">
    <property type="nucleotide sequence ID" value="NZ_PIUM01000061.1"/>
</dbReference>
<dbReference type="FunFam" id="3.40.960.10:FF:000002">
    <property type="entry name" value="DNA helicase related protein"/>
    <property type="match status" value="1"/>
</dbReference>
<dbReference type="Pfam" id="PF13086">
    <property type="entry name" value="AAA_11"/>
    <property type="match status" value="2"/>
</dbReference>
<feature type="domain" description="DNA2/NAM7 helicase helicase" evidence="2">
    <location>
        <begin position="1327"/>
        <end position="1368"/>
    </location>
</feature>
<evidence type="ECO:0000259" key="4">
    <source>
        <dbReference type="Pfam" id="PF18741"/>
    </source>
</evidence>
<dbReference type="Pfam" id="PF18741">
    <property type="entry name" value="MTES_1575"/>
    <property type="match status" value="1"/>
</dbReference>
<comment type="caution">
    <text evidence="5">The sequence shown here is derived from an EMBL/GenBank/DDBJ whole genome shotgun (WGS) entry which is preliminary data.</text>
</comment>
<keyword evidence="5" id="KW-0547">Nucleotide-binding</keyword>
<dbReference type="PANTHER" id="PTHR10887">
    <property type="entry name" value="DNA2/NAM7 HELICASE FAMILY"/>
    <property type="match status" value="1"/>
</dbReference>
<dbReference type="CDD" id="cd18808">
    <property type="entry name" value="SF1_C_Upf1"/>
    <property type="match status" value="1"/>
</dbReference>
<dbReference type="SUPFAM" id="SSF52540">
    <property type="entry name" value="P-loop containing nucleoside triphosphate hydrolases"/>
    <property type="match status" value="1"/>
</dbReference>
<evidence type="ECO:0000259" key="3">
    <source>
        <dbReference type="Pfam" id="PF13087"/>
    </source>
</evidence>
<dbReference type="Pfam" id="PF13195">
    <property type="entry name" value="DUF4011"/>
    <property type="match status" value="1"/>
</dbReference>
<dbReference type="Gene3D" id="3.40.50.300">
    <property type="entry name" value="P-loop containing nucleotide triphosphate hydrolases"/>
    <property type="match status" value="3"/>
</dbReference>
<evidence type="ECO:0000259" key="1">
    <source>
        <dbReference type="Pfam" id="PF11784"/>
    </source>
</evidence>
<dbReference type="InterPro" id="IPR011335">
    <property type="entry name" value="Restrct_endonuc-II-like"/>
</dbReference>
<dbReference type="EMBL" id="PIUM01000061">
    <property type="protein sequence ID" value="PKU21419.1"/>
    <property type="molecule type" value="Genomic_DNA"/>
</dbReference>
<dbReference type="InterPro" id="IPR027417">
    <property type="entry name" value="P-loop_NTPase"/>
</dbReference>
<dbReference type="InterPro" id="IPR041677">
    <property type="entry name" value="DNA2/NAM7_AAA_11"/>
</dbReference>
<dbReference type="Pfam" id="PF11784">
    <property type="entry name" value="DUF3320"/>
    <property type="match status" value="1"/>
</dbReference>
<dbReference type="OrthoDB" id="9757917at2"/>
<accession>A0A2N3PLY6</accession>
<dbReference type="FunFam" id="3.40.50.300:FF:002063">
    <property type="entry name" value="DNA helicase related protein"/>
    <property type="match status" value="1"/>
</dbReference>
<reference evidence="6" key="1">
    <citation type="submission" date="2017-12" db="EMBL/GenBank/DDBJ databases">
        <title>Draft genome sequence of Telmatospirillum siberiense 26-4b1T, an acidotolerant peatland alphaproteobacterium potentially involved in sulfur cycling.</title>
        <authorList>
            <person name="Hausmann B."/>
            <person name="Pjevac P."/>
            <person name="Schreck K."/>
            <person name="Herbold C.W."/>
            <person name="Daims H."/>
            <person name="Wagner M."/>
            <person name="Pester M."/>
            <person name="Loy A."/>
        </authorList>
    </citation>
    <scope>NUCLEOTIDE SEQUENCE [LARGE SCALE GENOMIC DNA]</scope>
    <source>
        <strain evidence="6">26-4b1</strain>
    </source>
</reference>
<organism evidence="5 6">
    <name type="scientific">Telmatospirillum siberiense</name>
    <dbReference type="NCBI Taxonomy" id="382514"/>
    <lineage>
        <taxon>Bacteria</taxon>
        <taxon>Pseudomonadati</taxon>
        <taxon>Pseudomonadota</taxon>
        <taxon>Alphaproteobacteria</taxon>
        <taxon>Rhodospirillales</taxon>
        <taxon>Rhodospirillaceae</taxon>
        <taxon>Telmatospirillum</taxon>
    </lineage>
</organism>